<evidence type="ECO:0000256" key="12">
    <source>
        <dbReference type="SAM" id="Coils"/>
    </source>
</evidence>
<evidence type="ECO:0000313" key="16">
    <source>
        <dbReference type="Proteomes" id="UP000000321"/>
    </source>
</evidence>
<evidence type="ECO:0000256" key="2">
    <source>
        <dbReference type="ARBA" id="ARBA00011028"/>
    </source>
</evidence>
<evidence type="ECO:0000256" key="14">
    <source>
        <dbReference type="SAM" id="SignalP"/>
    </source>
</evidence>
<dbReference type="OrthoDB" id="7346865at2"/>
<evidence type="ECO:0000256" key="8">
    <source>
        <dbReference type="ARBA" id="ARBA00022833"/>
    </source>
</evidence>
<evidence type="ECO:0000256" key="10">
    <source>
        <dbReference type="ARBA" id="ARBA00023065"/>
    </source>
</evidence>
<feature type="chain" id="PRO_5004197690" description="High-affinity zinc uptake system protein ZnuA" evidence="14">
    <location>
        <begin position="24"/>
        <end position="344"/>
    </location>
</feature>
<dbReference type="Gene3D" id="3.40.50.1980">
    <property type="entry name" value="Nitrogenase molybdenum iron protein domain"/>
    <property type="match status" value="2"/>
</dbReference>
<organism evidence="15 16">
    <name type="scientific">Aurantimonas manganoxydans (strain ATCC BAA-1229 / DSM 21871 / SI85-9A1)</name>
    <dbReference type="NCBI Taxonomy" id="287752"/>
    <lineage>
        <taxon>Bacteria</taxon>
        <taxon>Pseudomonadati</taxon>
        <taxon>Pseudomonadota</taxon>
        <taxon>Alphaproteobacteria</taxon>
        <taxon>Hyphomicrobiales</taxon>
        <taxon>Aurantimonadaceae</taxon>
        <taxon>Aurantimonas</taxon>
    </lineage>
</organism>
<keyword evidence="5" id="KW-0479">Metal-binding</keyword>
<dbReference type="EMBL" id="AAPJ01000001">
    <property type="protein sequence ID" value="EAS51190.1"/>
    <property type="molecule type" value="Genomic_DNA"/>
</dbReference>
<dbReference type="GO" id="GO:0042597">
    <property type="term" value="C:periplasmic space"/>
    <property type="evidence" value="ECO:0007669"/>
    <property type="project" value="UniProtKB-SubCell"/>
</dbReference>
<dbReference type="PANTHER" id="PTHR42953">
    <property type="entry name" value="HIGH-AFFINITY ZINC UPTAKE SYSTEM PROTEIN ZNUA-RELATED"/>
    <property type="match status" value="1"/>
</dbReference>
<dbReference type="RefSeq" id="WP_009209832.1">
    <property type="nucleotide sequence ID" value="NZ_BBWP01000021.1"/>
</dbReference>
<keyword evidence="11" id="KW-1015">Disulfide bond</keyword>
<keyword evidence="9" id="KW-0864">Zinc transport</keyword>
<evidence type="ECO:0000256" key="1">
    <source>
        <dbReference type="ARBA" id="ARBA00004418"/>
    </source>
</evidence>
<gene>
    <name evidence="15" type="ORF">SI859A1_02004</name>
</gene>
<dbReference type="Proteomes" id="UP000000321">
    <property type="component" value="Unassembled WGS sequence"/>
</dbReference>
<dbReference type="SUPFAM" id="SSF53807">
    <property type="entry name" value="Helical backbone' metal receptor"/>
    <property type="match status" value="1"/>
</dbReference>
<protein>
    <recommendedName>
        <fullName evidence="3">High-affinity zinc uptake system protein ZnuA</fullName>
    </recommendedName>
</protein>
<feature type="coiled-coil region" evidence="12">
    <location>
        <begin position="204"/>
        <end position="231"/>
    </location>
</feature>
<dbReference type="BioCyc" id="AURANTIMONAS:SI859A1_02004-MONOMER"/>
<keyword evidence="4" id="KW-0813">Transport</keyword>
<comment type="similarity">
    <text evidence="2">Belongs to the bacterial solute-binding protein 9 family.</text>
</comment>
<keyword evidence="10" id="KW-0406">Ion transport</keyword>
<keyword evidence="16" id="KW-1185">Reference proteome</keyword>
<feature type="signal peptide" evidence="14">
    <location>
        <begin position="1"/>
        <end position="23"/>
    </location>
</feature>
<feature type="compositionally biased region" description="Basic and acidic residues" evidence="13">
    <location>
        <begin position="120"/>
        <end position="168"/>
    </location>
</feature>
<dbReference type="Pfam" id="PF01297">
    <property type="entry name" value="ZnuA"/>
    <property type="match status" value="1"/>
</dbReference>
<evidence type="ECO:0000313" key="15">
    <source>
        <dbReference type="EMBL" id="EAS51190.1"/>
    </source>
</evidence>
<dbReference type="GO" id="GO:0006829">
    <property type="term" value="P:zinc ion transport"/>
    <property type="evidence" value="ECO:0007669"/>
    <property type="project" value="UniProtKB-KW"/>
</dbReference>
<name>Q1YN41_AURMS</name>
<keyword evidence="7" id="KW-0574">Periplasm</keyword>
<dbReference type="HOGENOM" id="CLU_016838_1_2_5"/>
<proteinExistence type="inferred from homology"/>
<dbReference type="CDD" id="cd01019">
    <property type="entry name" value="ZnuA"/>
    <property type="match status" value="1"/>
</dbReference>
<dbReference type="GO" id="GO:0046872">
    <property type="term" value="F:metal ion binding"/>
    <property type="evidence" value="ECO:0007669"/>
    <property type="project" value="UniProtKB-KW"/>
</dbReference>
<evidence type="ECO:0000256" key="9">
    <source>
        <dbReference type="ARBA" id="ARBA00022906"/>
    </source>
</evidence>
<keyword evidence="6 14" id="KW-0732">Signal</keyword>
<keyword evidence="12" id="KW-0175">Coiled coil</keyword>
<accession>Q1YN41</accession>
<comment type="subcellular location">
    <subcellularLocation>
        <location evidence="1">Periplasm</location>
    </subcellularLocation>
</comment>
<evidence type="ECO:0000256" key="13">
    <source>
        <dbReference type="SAM" id="MobiDB-lite"/>
    </source>
</evidence>
<evidence type="ECO:0000256" key="4">
    <source>
        <dbReference type="ARBA" id="ARBA00022448"/>
    </source>
</evidence>
<evidence type="ECO:0000256" key="6">
    <source>
        <dbReference type="ARBA" id="ARBA00022729"/>
    </source>
</evidence>
<feature type="region of interest" description="Disordered" evidence="13">
    <location>
        <begin position="111"/>
        <end position="168"/>
    </location>
</feature>
<evidence type="ECO:0000256" key="3">
    <source>
        <dbReference type="ARBA" id="ARBA00015915"/>
    </source>
</evidence>
<evidence type="ECO:0000256" key="11">
    <source>
        <dbReference type="ARBA" id="ARBA00023157"/>
    </source>
</evidence>
<reference evidence="15 16" key="1">
    <citation type="journal article" date="2008" name="Appl. Environ. Microbiol.">
        <title>Genomic insights into Mn(II) oxidation by the marine alphaproteobacterium Aurantimonas sp. strain SI85-9A1.</title>
        <authorList>
            <person name="Dick G.J."/>
            <person name="Podell S."/>
            <person name="Johnson H.A."/>
            <person name="Rivera-Espinoza Y."/>
            <person name="Bernier-Latmani R."/>
            <person name="McCarthy J.K."/>
            <person name="Torpey J.W."/>
            <person name="Clement B.G."/>
            <person name="Gaasterland T."/>
            <person name="Tebo B.M."/>
        </authorList>
    </citation>
    <scope>NUCLEOTIDE SEQUENCE [LARGE SCALE GENOMIC DNA]</scope>
    <source>
        <strain evidence="15 16">SI85-9A1</strain>
    </source>
</reference>
<sequence>MRMLRLLLLASATSLASFAPAQAEAPKVIASIKPVHSLVSSVMAGVGEPALLVAGSASPHTYAMKPSDAAALQDADIVFWVGDALETFLVKPIETMAGDATSVELVDTPGLETLPFREGGPFEEHKDEEDGHDKAGHEGREHGETGHEDHAQADGDHKDGEHAREAHGHDHGEVDMHVWLDPLNARAMTAHIASVLSDADPENAARYQDNAKELDARLAGLIAEIDGQLAEVRGTPFIVFHDAYQYFEHRFDVKAAGSITVSPDRLPGALRIAEIQAKVRDSRAACVFAEPQFEPQLVDVAIEGSAARSGVLDPEGASIPEGPELYFTLLGDLAGSLRSCLAGE</sequence>
<comment type="caution">
    <text evidence="15">The sequence shown here is derived from an EMBL/GenBank/DDBJ whole genome shotgun (WGS) entry which is preliminary data.</text>
</comment>
<dbReference type="AlphaFoldDB" id="Q1YN41"/>
<keyword evidence="8" id="KW-0862">Zinc</keyword>
<evidence type="ECO:0000256" key="7">
    <source>
        <dbReference type="ARBA" id="ARBA00022764"/>
    </source>
</evidence>
<evidence type="ECO:0000256" key="5">
    <source>
        <dbReference type="ARBA" id="ARBA00022723"/>
    </source>
</evidence>
<dbReference type="InterPro" id="IPR035520">
    <property type="entry name" value="ZnuA"/>
</dbReference>
<dbReference type="PANTHER" id="PTHR42953:SF3">
    <property type="entry name" value="HIGH-AFFINITY ZINC UPTAKE SYSTEM PROTEIN ZNUA"/>
    <property type="match status" value="1"/>
</dbReference>
<dbReference type="InterPro" id="IPR050492">
    <property type="entry name" value="Bact_metal-bind_prot9"/>
</dbReference>
<dbReference type="InterPro" id="IPR006127">
    <property type="entry name" value="ZnuA-like"/>
</dbReference>